<evidence type="ECO:0000256" key="3">
    <source>
        <dbReference type="ARBA" id="ARBA00022448"/>
    </source>
</evidence>
<organism evidence="6 7">
    <name type="scientific">Nocardioides szechwanensis</name>
    <dbReference type="NCBI Taxonomy" id="1005944"/>
    <lineage>
        <taxon>Bacteria</taxon>
        <taxon>Bacillati</taxon>
        <taxon>Actinomycetota</taxon>
        <taxon>Actinomycetes</taxon>
        <taxon>Propionibacteriales</taxon>
        <taxon>Nocardioidaceae</taxon>
        <taxon>Nocardioides</taxon>
    </lineage>
</organism>
<keyword evidence="7" id="KW-1185">Reference proteome</keyword>
<comment type="subcellular location">
    <subcellularLocation>
        <location evidence="1">Cell envelope</location>
    </subcellularLocation>
</comment>
<evidence type="ECO:0000256" key="1">
    <source>
        <dbReference type="ARBA" id="ARBA00004196"/>
    </source>
</evidence>
<protein>
    <submittedName>
        <fullName evidence="6">Carbohydrate ABC transporter substrate-binding protein, CUT1 family</fullName>
    </submittedName>
</protein>
<dbReference type="SUPFAM" id="SSF53850">
    <property type="entry name" value="Periplasmic binding protein-like II"/>
    <property type="match status" value="1"/>
</dbReference>
<dbReference type="Proteomes" id="UP000199004">
    <property type="component" value="Unassembled WGS sequence"/>
</dbReference>
<dbReference type="Pfam" id="PF13416">
    <property type="entry name" value="SBP_bac_8"/>
    <property type="match status" value="1"/>
</dbReference>
<keyword evidence="4 5" id="KW-0732">Signal</keyword>
<proteinExistence type="inferred from homology"/>
<dbReference type="Gene3D" id="3.40.190.10">
    <property type="entry name" value="Periplasmic binding protein-like II"/>
    <property type="match status" value="1"/>
</dbReference>
<sequence length="469" mass="50694">MRHGGISAGRHRVAVGGLAILLALGLAACDGTTPDPSPSPTTSTKPPKPTTLTFGVWGAKEEVAAYEDLVETYNAEAEATEIELVNWPSHDAFAAALRRASDPEAGDTSEIPDLYLASRGDLAELRAAGLNKPLLELLDERGVDYSDDYARDALLAFSADNELQCMPYGISPMVIYYNTDLIDFERMRQQGLPAPEDDLHEEWTFEQFTAAAQFATRPRRDTRGVHIDPTLRGLAPFIYSGGGELFDDDDNPTSLALSEDDSRDALTRTLELLRDASLTLTDEQLTQATAVEWFKRGKLGMVAGFRELTPELRRVEGLDFDVMPMPILDDAATVGDITGLCVSPDAPSIAKAADFLVYAVSQESVARVAAEGYLAPASLPVSVSEDFLQSTQLPLHAGVFTRSVRSMVVPPLLDDWPVLERAVASSLRSLLTLTLPDVEALTTQIDEESRVVLDPELASPSPTDGESSG</sequence>
<dbReference type="PANTHER" id="PTHR43649">
    <property type="entry name" value="ARABINOSE-BINDING PROTEIN-RELATED"/>
    <property type="match status" value="1"/>
</dbReference>
<dbReference type="AlphaFoldDB" id="A0A1G9ZUY8"/>
<name>A0A1G9ZUY8_9ACTN</name>
<feature type="signal peptide" evidence="5">
    <location>
        <begin position="1"/>
        <end position="28"/>
    </location>
</feature>
<keyword evidence="3" id="KW-0813">Transport</keyword>
<dbReference type="PROSITE" id="PS51257">
    <property type="entry name" value="PROKAR_LIPOPROTEIN"/>
    <property type="match status" value="1"/>
</dbReference>
<dbReference type="PANTHER" id="PTHR43649:SF31">
    <property type="entry name" value="SN-GLYCEROL-3-PHOSPHATE-BINDING PERIPLASMIC PROTEIN UGPB"/>
    <property type="match status" value="1"/>
</dbReference>
<accession>A0A1G9ZUY8</accession>
<dbReference type="InterPro" id="IPR050490">
    <property type="entry name" value="Bact_solute-bd_prot1"/>
</dbReference>
<dbReference type="EMBL" id="FNIC01000002">
    <property type="protein sequence ID" value="SDN24473.1"/>
    <property type="molecule type" value="Genomic_DNA"/>
</dbReference>
<dbReference type="InterPro" id="IPR006059">
    <property type="entry name" value="SBP"/>
</dbReference>
<evidence type="ECO:0000313" key="6">
    <source>
        <dbReference type="EMBL" id="SDN24473.1"/>
    </source>
</evidence>
<evidence type="ECO:0000256" key="2">
    <source>
        <dbReference type="ARBA" id="ARBA00008520"/>
    </source>
</evidence>
<reference evidence="6 7" key="1">
    <citation type="submission" date="2016-10" db="EMBL/GenBank/DDBJ databases">
        <authorList>
            <person name="de Groot N.N."/>
        </authorList>
    </citation>
    <scope>NUCLEOTIDE SEQUENCE [LARGE SCALE GENOMIC DNA]</scope>
    <source>
        <strain evidence="6 7">CGMCC 1.11147</strain>
    </source>
</reference>
<feature type="chain" id="PRO_5038966389" evidence="5">
    <location>
        <begin position="29"/>
        <end position="469"/>
    </location>
</feature>
<evidence type="ECO:0000256" key="5">
    <source>
        <dbReference type="SAM" id="SignalP"/>
    </source>
</evidence>
<evidence type="ECO:0000313" key="7">
    <source>
        <dbReference type="Proteomes" id="UP000199004"/>
    </source>
</evidence>
<dbReference type="GO" id="GO:0030313">
    <property type="term" value="C:cell envelope"/>
    <property type="evidence" value="ECO:0007669"/>
    <property type="project" value="UniProtKB-SubCell"/>
</dbReference>
<dbReference type="RefSeq" id="WP_170254403.1">
    <property type="nucleotide sequence ID" value="NZ_BKAE01000019.1"/>
</dbReference>
<gene>
    <name evidence="6" type="ORF">SAMN05192576_1832</name>
</gene>
<comment type="similarity">
    <text evidence="2">Belongs to the bacterial solute-binding protein 1 family.</text>
</comment>
<evidence type="ECO:0000256" key="4">
    <source>
        <dbReference type="ARBA" id="ARBA00022729"/>
    </source>
</evidence>
<dbReference type="STRING" id="1005944.SAMN05192576_1832"/>